<protein>
    <submittedName>
        <fullName evidence="1">Uncharacterized protein</fullName>
    </submittedName>
</protein>
<evidence type="ECO:0000313" key="1">
    <source>
        <dbReference type="EMBL" id="MBJ7543669.1"/>
    </source>
</evidence>
<reference evidence="1 2" key="1">
    <citation type="submission" date="2020-12" db="EMBL/GenBank/DDBJ databases">
        <title>Revised draft genomes of Rhodomicrobium vannielii ATCC 17100 and Rhodomicrobium udaipurense JA643.</title>
        <authorList>
            <person name="Conners E.M."/>
            <person name="Davenport E.J."/>
            <person name="Bose A."/>
        </authorList>
    </citation>
    <scope>NUCLEOTIDE SEQUENCE [LARGE SCALE GENOMIC DNA]</scope>
    <source>
        <strain evidence="1 2">JA643</strain>
    </source>
</reference>
<dbReference type="EMBL" id="JAEMUK010000016">
    <property type="protein sequence ID" value="MBJ7543669.1"/>
    <property type="molecule type" value="Genomic_DNA"/>
</dbReference>
<keyword evidence="2" id="KW-1185">Reference proteome</keyword>
<accession>A0A8I1KK63</accession>
<name>A0A8I1KK63_9HYPH</name>
<dbReference type="RefSeq" id="WP_013421050.1">
    <property type="nucleotide sequence ID" value="NZ_JAEMUK010000016.1"/>
</dbReference>
<organism evidence="1 2">
    <name type="scientific">Rhodomicrobium udaipurense</name>
    <dbReference type="NCBI Taxonomy" id="1202716"/>
    <lineage>
        <taxon>Bacteria</taxon>
        <taxon>Pseudomonadati</taxon>
        <taxon>Pseudomonadota</taxon>
        <taxon>Alphaproteobacteria</taxon>
        <taxon>Hyphomicrobiales</taxon>
        <taxon>Hyphomicrobiaceae</taxon>
        <taxon>Rhodomicrobium</taxon>
    </lineage>
</organism>
<sequence>MKKSRSKNWYSSEDWFYDYEQGSGQTLTVHEQEKELFTGLFDAQGNKLYRERQPIGFPLRKASRA</sequence>
<evidence type="ECO:0000313" key="2">
    <source>
        <dbReference type="Proteomes" id="UP000623250"/>
    </source>
</evidence>
<gene>
    <name evidence="1" type="ORF">JDN41_08860</name>
</gene>
<dbReference type="AlphaFoldDB" id="A0A8I1KK63"/>
<dbReference type="Proteomes" id="UP000623250">
    <property type="component" value="Unassembled WGS sequence"/>
</dbReference>
<proteinExistence type="predicted"/>
<comment type="caution">
    <text evidence="1">The sequence shown here is derived from an EMBL/GenBank/DDBJ whole genome shotgun (WGS) entry which is preliminary data.</text>
</comment>